<protein>
    <recommendedName>
        <fullName evidence="4">Small ribosomal subunit protein uS11</fullName>
    </recommendedName>
</protein>
<comment type="subunit">
    <text evidence="4">Part of the 30S ribosomal subunit. Interacts with proteins S7 and S18. Binds to IF-3.</text>
</comment>
<dbReference type="NCBIfam" id="NF003698">
    <property type="entry name" value="PRK05309.1"/>
    <property type="match status" value="1"/>
</dbReference>
<dbReference type="HAMAP" id="MF_01310">
    <property type="entry name" value="Ribosomal_uS11"/>
    <property type="match status" value="1"/>
</dbReference>
<dbReference type="GO" id="GO:0003735">
    <property type="term" value="F:structural constituent of ribosome"/>
    <property type="evidence" value="ECO:0007669"/>
    <property type="project" value="InterPro"/>
</dbReference>
<comment type="similarity">
    <text evidence="1 4">Belongs to the universal ribosomal protein uS11 family.</text>
</comment>
<dbReference type="InterPro" id="IPR001971">
    <property type="entry name" value="Ribosomal_uS11"/>
</dbReference>
<dbReference type="GO" id="GO:0019843">
    <property type="term" value="F:rRNA binding"/>
    <property type="evidence" value="ECO:0007669"/>
    <property type="project" value="UniProtKB-UniRule"/>
</dbReference>
<sequence>MTDYNAHSAQPTMADKALAGTMRKRKEIIPDAIVHLTTSFNNTIICIRKGGHTLAISSAGACEFKGTKKGTAFAARVAFEKAIEKAMDKYRAKYKHNLGRIEVRIKGPGQGSEQAIMALKNKDIEVTQIINITGVPHNGCRPPKRRRV</sequence>
<dbReference type="InterPro" id="IPR036967">
    <property type="entry name" value="Ribosomal_uS11_sf"/>
</dbReference>
<gene>
    <name evidence="4 5" type="primary">rpsK</name>
    <name evidence="5" type="ORF">RVIR1_10840</name>
</gene>
<dbReference type="PIRSF" id="PIRSF002131">
    <property type="entry name" value="Ribosomal_S11"/>
    <property type="match status" value="1"/>
</dbReference>
<evidence type="ECO:0000256" key="4">
    <source>
        <dbReference type="HAMAP-Rule" id="MF_01310"/>
    </source>
</evidence>
<evidence type="ECO:0000256" key="2">
    <source>
        <dbReference type="ARBA" id="ARBA00022980"/>
    </source>
</evidence>
<dbReference type="AlphaFoldDB" id="A0A2Z5V553"/>
<name>A0A2Z5V553_9COXI</name>
<dbReference type="KEGG" id="rvi:RVIR1_10840"/>
<dbReference type="Pfam" id="PF00411">
    <property type="entry name" value="Ribosomal_S11"/>
    <property type="match status" value="1"/>
</dbReference>
<keyword evidence="4" id="KW-0699">rRNA-binding</keyword>
<keyword evidence="3 4" id="KW-0687">Ribonucleoprotein</keyword>
<dbReference type="Gene3D" id="3.30.420.80">
    <property type="entry name" value="Ribosomal protein S11"/>
    <property type="match status" value="1"/>
</dbReference>
<dbReference type="GO" id="GO:0005840">
    <property type="term" value="C:ribosome"/>
    <property type="evidence" value="ECO:0007669"/>
    <property type="project" value="UniProtKB-KW"/>
</dbReference>
<dbReference type="Proteomes" id="UP000282483">
    <property type="component" value="Chromosome"/>
</dbReference>
<evidence type="ECO:0000256" key="1">
    <source>
        <dbReference type="ARBA" id="ARBA00006194"/>
    </source>
</evidence>
<comment type="function">
    <text evidence="4">Located on the platform of the 30S subunit, it bridges several disparate RNA helices of the 16S rRNA. Forms part of the Shine-Dalgarno cleft in the 70S ribosome.</text>
</comment>
<evidence type="ECO:0000313" key="5">
    <source>
        <dbReference type="EMBL" id="BBB15552.1"/>
    </source>
</evidence>
<reference evidence="5 6" key="1">
    <citation type="submission" date="2017-03" db="EMBL/GenBank/DDBJ databases">
        <title>The genome sequence of Candidatus Rickettsiella viridis.</title>
        <authorList>
            <person name="Nikoh N."/>
            <person name="Tsuchida T."/>
            <person name="Yamaguchi K."/>
            <person name="Maeda T."/>
            <person name="Shigenobu S."/>
            <person name="Fukatsu T."/>
        </authorList>
    </citation>
    <scope>NUCLEOTIDE SEQUENCE [LARGE SCALE GENOMIC DNA]</scope>
    <source>
        <strain evidence="5 6">Ap-RA04</strain>
    </source>
</reference>
<evidence type="ECO:0000313" key="6">
    <source>
        <dbReference type="Proteomes" id="UP000282483"/>
    </source>
</evidence>
<keyword evidence="4" id="KW-0694">RNA-binding</keyword>
<dbReference type="EMBL" id="AP018005">
    <property type="protein sequence ID" value="BBB15552.1"/>
    <property type="molecule type" value="Genomic_DNA"/>
</dbReference>
<keyword evidence="2 4" id="KW-0689">Ribosomal protein</keyword>
<dbReference type="PANTHER" id="PTHR11759">
    <property type="entry name" value="40S RIBOSOMAL PROTEIN S14/30S RIBOSOMAL PROTEIN S11"/>
    <property type="match status" value="1"/>
</dbReference>
<dbReference type="RefSeq" id="WP_331855844.1">
    <property type="nucleotide sequence ID" value="NZ_AP018005.1"/>
</dbReference>
<dbReference type="GO" id="GO:0006412">
    <property type="term" value="P:translation"/>
    <property type="evidence" value="ECO:0007669"/>
    <property type="project" value="UniProtKB-UniRule"/>
</dbReference>
<proteinExistence type="inferred from homology"/>
<accession>A0A2Z5V553</accession>
<dbReference type="SUPFAM" id="SSF53137">
    <property type="entry name" value="Translational machinery components"/>
    <property type="match status" value="1"/>
</dbReference>
<organism evidence="5 6">
    <name type="scientific">Candidatus Rickettsiella viridis</name>
    <dbReference type="NCBI Taxonomy" id="676208"/>
    <lineage>
        <taxon>Bacteria</taxon>
        <taxon>Pseudomonadati</taxon>
        <taxon>Pseudomonadota</taxon>
        <taxon>Gammaproteobacteria</taxon>
        <taxon>Legionellales</taxon>
        <taxon>Coxiellaceae</taxon>
        <taxon>Rickettsiella</taxon>
    </lineage>
</organism>
<dbReference type="GO" id="GO:1990904">
    <property type="term" value="C:ribonucleoprotein complex"/>
    <property type="evidence" value="ECO:0007669"/>
    <property type="project" value="UniProtKB-KW"/>
</dbReference>
<evidence type="ECO:0000256" key="3">
    <source>
        <dbReference type="ARBA" id="ARBA00023274"/>
    </source>
</evidence>
<keyword evidence="6" id="KW-1185">Reference proteome</keyword>